<name>A0ACD3BF92_9AGAR</name>
<keyword evidence="2" id="KW-1185">Reference proteome</keyword>
<gene>
    <name evidence="1" type="ORF">BDN72DRAFT_230473</name>
</gene>
<organism evidence="1 2">
    <name type="scientific">Pluteus cervinus</name>
    <dbReference type="NCBI Taxonomy" id="181527"/>
    <lineage>
        <taxon>Eukaryota</taxon>
        <taxon>Fungi</taxon>
        <taxon>Dikarya</taxon>
        <taxon>Basidiomycota</taxon>
        <taxon>Agaricomycotina</taxon>
        <taxon>Agaricomycetes</taxon>
        <taxon>Agaricomycetidae</taxon>
        <taxon>Agaricales</taxon>
        <taxon>Pluteineae</taxon>
        <taxon>Pluteaceae</taxon>
        <taxon>Pluteus</taxon>
    </lineage>
</organism>
<dbReference type="Proteomes" id="UP000308600">
    <property type="component" value="Unassembled WGS sequence"/>
</dbReference>
<evidence type="ECO:0000313" key="1">
    <source>
        <dbReference type="EMBL" id="TFK76334.1"/>
    </source>
</evidence>
<proteinExistence type="predicted"/>
<dbReference type="EMBL" id="ML208260">
    <property type="protein sequence ID" value="TFK76334.1"/>
    <property type="molecule type" value="Genomic_DNA"/>
</dbReference>
<accession>A0ACD3BF92</accession>
<sequence>MSQGTTSIQNLSPYSTTSKSRLQALYSDISRQKASNPASYQSSIEWWSTALEAIVSSDLQHTQNKLILACNQSLLEQLRIPGVGKPLALGTVVTELQSRKVLIPLTTFLSSPTSIYDPGWLPARIAAYVVGKPLWWALEQIGIVGEDSLLGGSSHAHAKDTSWRGDHVFVPPVERAAEDILRLQEEKAGGIGEQLYDLPSFRKQFGSILQGPDGLMSESDAKVLIRFLERDKRAVITDNGVIKFTQSLAANDARTVTTVDRGIVEMKSAIANMQLQVERLQQRIDELTKQASAALQQKRKDTALNYIRTRQQVSELLAKRLGSLHNLESTLLSIEGAAGDIEVMKSYVSSTATLKAILSHPSLRRDSIDQTMDALAEANADAKDIDEVIRAGHATVDNIDDDVLEDELASILADIANGEVETKLGKVNAPANIPIVQTVTEKIAIST</sequence>
<reference evidence="1 2" key="1">
    <citation type="journal article" date="2019" name="Nat. Ecol. Evol.">
        <title>Megaphylogeny resolves global patterns of mushroom evolution.</title>
        <authorList>
            <person name="Varga T."/>
            <person name="Krizsan K."/>
            <person name="Foldi C."/>
            <person name="Dima B."/>
            <person name="Sanchez-Garcia M."/>
            <person name="Sanchez-Ramirez S."/>
            <person name="Szollosi G.J."/>
            <person name="Szarkandi J.G."/>
            <person name="Papp V."/>
            <person name="Albert L."/>
            <person name="Andreopoulos W."/>
            <person name="Angelini C."/>
            <person name="Antonin V."/>
            <person name="Barry K.W."/>
            <person name="Bougher N.L."/>
            <person name="Buchanan P."/>
            <person name="Buyck B."/>
            <person name="Bense V."/>
            <person name="Catcheside P."/>
            <person name="Chovatia M."/>
            <person name="Cooper J."/>
            <person name="Damon W."/>
            <person name="Desjardin D."/>
            <person name="Finy P."/>
            <person name="Geml J."/>
            <person name="Haridas S."/>
            <person name="Hughes K."/>
            <person name="Justo A."/>
            <person name="Karasinski D."/>
            <person name="Kautmanova I."/>
            <person name="Kiss B."/>
            <person name="Kocsube S."/>
            <person name="Kotiranta H."/>
            <person name="LaButti K.M."/>
            <person name="Lechner B.E."/>
            <person name="Liimatainen K."/>
            <person name="Lipzen A."/>
            <person name="Lukacs Z."/>
            <person name="Mihaltcheva S."/>
            <person name="Morgado L.N."/>
            <person name="Niskanen T."/>
            <person name="Noordeloos M.E."/>
            <person name="Ohm R.A."/>
            <person name="Ortiz-Santana B."/>
            <person name="Ovrebo C."/>
            <person name="Racz N."/>
            <person name="Riley R."/>
            <person name="Savchenko A."/>
            <person name="Shiryaev A."/>
            <person name="Soop K."/>
            <person name="Spirin V."/>
            <person name="Szebenyi C."/>
            <person name="Tomsovsky M."/>
            <person name="Tulloss R.E."/>
            <person name="Uehling J."/>
            <person name="Grigoriev I.V."/>
            <person name="Vagvolgyi C."/>
            <person name="Papp T."/>
            <person name="Martin F.M."/>
            <person name="Miettinen O."/>
            <person name="Hibbett D.S."/>
            <person name="Nagy L.G."/>
        </authorList>
    </citation>
    <scope>NUCLEOTIDE SEQUENCE [LARGE SCALE GENOMIC DNA]</scope>
    <source>
        <strain evidence="1 2">NL-1719</strain>
    </source>
</reference>
<protein>
    <submittedName>
        <fullName evidence="1">Uncharacterized protein</fullName>
    </submittedName>
</protein>
<evidence type="ECO:0000313" key="2">
    <source>
        <dbReference type="Proteomes" id="UP000308600"/>
    </source>
</evidence>